<evidence type="ECO:0000256" key="1">
    <source>
        <dbReference type="SAM" id="Phobius"/>
    </source>
</evidence>
<accession>A0A5M5DAQ3</accession>
<name>A0A5M5DAQ3_BACOV</name>
<dbReference type="EMBL" id="VWKB01000008">
    <property type="protein sequence ID" value="KAA4101965.1"/>
    <property type="molecule type" value="Genomic_DNA"/>
</dbReference>
<reference evidence="2 3" key="1">
    <citation type="journal article" date="2019" name="Nat. Med.">
        <title>A library of human gut bacterial isolates paired with longitudinal multiomics data enables mechanistic microbiome research.</title>
        <authorList>
            <person name="Poyet M."/>
            <person name="Groussin M."/>
            <person name="Gibbons S.M."/>
            <person name="Avila-Pacheco J."/>
            <person name="Jiang X."/>
            <person name="Kearney S.M."/>
            <person name="Perrotta A.R."/>
            <person name="Berdy B."/>
            <person name="Zhao S."/>
            <person name="Lieberman T.D."/>
            <person name="Swanson P.K."/>
            <person name="Smith M."/>
            <person name="Roesemann S."/>
            <person name="Alexander J.E."/>
            <person name="Rich S.A."/>
            <person name="Livny J."/>
            <person name="Vlamakis H."/>
            <person name="Clish C."/>
            <person name="Bullock K."/>
            <person name="Deik A."/>
            <person name="Scott J."/>
            <person name="Pierce K.A."/>
            <person name="Xavier R.J."/>
            <person name="Alm E.J."/>
        </authorList>
    </citation>
    <scope>NUCLEOTIDE SEQUENCE [LARGE SCALE GENOMIC DNA]</scope>
    <source>
        <strain evidence="2 3">BIOML-A134</strain>
    </source>
</reference>
<evidence type="ECO:0000313" key="3">
    <source>
        <dbReference type="Proteomes" id="UP000473905"/>
    </source>
</evidence>
<dbReference type="RefSeq" id="WP_149944221.1">
    <property type="nucleotide sequence ID" value="NZ_JADMXV010000027.1"/>
</dbReference>
<comment type="caution">
    <text evidence="2">The sequence shown here is derived from an EMBL/GenBank/DDBJ whole genome shotgun (WGS) entry which is preliminary data.</text>
</comment>
<dbReference type="AlphaFoldDB" id="A0A5M5DAQ3"/>
<keyword evidence="1" id="KW-1133">Transmembrane helix</keyword>
<dbReference type="Proteomes" id="UP000473905">
    <property type="component" value="Unassembled WGS sequence"/>
</dbReference>
<keyword evidence="1" id="KW-0472">Membrane</keyword>
<protein>
    <recommendedName>
        <fullName evidence="4">DUF4878 domain-containing protein</fullName>
    </recommendedName>
</protein>
<evidence type="ECO:0008006" key="4">
    <source>
        <dbReference type="Google" id="ProtNLM"/>
    </source>
</evidence>
<gene>
    <name evidence="2" type="ORF">F3D66_07095</name>
</gene>
<keyword evidence="3" id="KW-1185">Reference proteome</keyword>
<proteinExistence type="predicted"/>
<sequence>MKKTLIKILGVLLTGFILYWGYLYIEHSKTQKNIGDVDKALKECYEWVKKDVKINRLGVPEFIEFQEYDSANVTKNANGEAIVEFWVKSISSKQFEAKYDSIKFIYWMNDKGKYKLISTN</sequence>
<organism evidence="2 3">
    <name type="scientific">Bacteroides ovatus</name>
    <dbReference type="NCBI Taxonomy" id="28116"/>
    <lineage>
        <taxon>Bacteria</taxon>
        <taxon>Pseudomonadati</taxon>
        <taxon>Bacteroidota</taxon>
        <taxon>Bacteroidia</taxon>
        <taxon>Bacteroidales</taxon>
        <taxon>Bacteroidaceae</taxon>
        <taxon>Bacteroides</taxon>
    </lineage>
</organism>
<evidence type="ECO:0000313" key="2">
    <source>
        <dbReference type="EMBL" id="KAA4101965.1"/>
    </source>
</evidence>
<feature type="transmembrane region" description="Helical" evidence="1">
    <location>
        <begin position="6"/>
        <end position="25"/>
    </location>
</feature>
<keyword evidence="1" id="KW-0812">Transmembrane</keyword>